<keyword evidence="3" id="KW-1185">Reference proteome</keyword>
<protein>
    <submittedName>
        <fullName evidence="2">Uncharacterized protein</fullName>
    </submittedName>
</protein>
<dbReference type="Proteomes" id="UP000003963">
    <property type="component" value="Unassembled WGS sequence"/>
</dbReference>
<dbReference type="EMBL" id="GG657755">
    <property type="protein sequence ID" value="EFL29403.1"/>
    <property type="molecule type" value="Genomic_DNA"/>
</dbReference>
<sequence length="183" mass="21084">MGQRHGIPDRRPRPRIRKGAGLPDSRRGDPGRVPGRPRQPRRTEEQVRTPTMDDANTTLWRVQKWDQTLGTYSNLDAAKAHAEHVIRDYYRDAMNRRRVPESHRAIDWRAYCCGHLYGPGRFNHTAYPDTHAEGCLHREPEMLGLRPFWAASGTRAGGGHVNTDWEIWQGVAYDRFDPSAMFV</sequence>
<gene>
    <name evidence="2" type="ORF">SSOG_09117</name>
</gene>
<reference evidence="2 3" key="1">
    <citation type="submission" date="2009-02" db="EMBL/GenBank/DDBJ databases">
        <title>Annotation of Streptomyces hygroscopicus strain ATCC 53653.</title>
        <authorList>
            <consortium name="The Broad Institute Genome Sequencing Platform"/>
            <consortium name="Broad Institute Microbial Sequencing Center"/>
            <person name="Fischbach M."/>
            <person name="Godfrey P."/>
            <person name="Ward D."/>
            <person name="Young S."/>
            <person name="Zeng Q."/>
            <person name="Koehrsen M."/>
            <person name="Alvarado L."/>
            <person name="Berlin A.M."/>
            <person name="Bochicchio J."/>
            <person name="Borenstein D."/>
            <person name="Chapman S.B."/>
            <person name="Chen Z."/>
            <person name="Engels R."/>
            <person name="Freedman E."/>
            <person name="Gellesch M."/>
            <person name="Goldberg J."/>
            <person name="Griggs A."/>
            <person name="Gujja S."/>
            <person name="Heilman E.R."/>
            <person name="Heiman D.I."/>
            <person name="Hepburn T.A."/>
            <person name="Howarth C."/>
            <person name="Jen D."/>
            <person name="Larson L."/>
            <person name="Lewis B."/>
            <person name="Mehta T."/>
            <person name="Park D."/>
            <person name="Pearson M."/>
            <person name="Richards J."/>
            <person name="Roberts A."/>
            <person name="Saif S."/>
            <person name="Shea T.D."/>
            <person name="Shenoy N."/>
            <person name="Sisk P."/>
            <person name="Stolte C."/>
            <person name="Sykes S.N."/>
            <person name="Thomson T."/>
            <person name="Walk T."/>
            <person name="White J."/>
            <person name="Yandava C."/>
            <person name="Straight P."/>
            <person name="Clardy J."/>
            <person name="Hung D."/>
            <person name="Kolter R."/>
            <person name="Mekalanos J."/>
            <person name="Walker S."/>
            <person name="Walsh C.T."/>
            <person name="Wieland-Brown L.C."/>
            <person name="Haas B."/>
            <person name="Nusbaum C."/>
            <person name="Birren B."/>
        </authorList>
    </citation>
    <scope>NUCLEOTIDE SEQUENCE [LARGE SCALE GENOMIC DNA]</scope>
    <source>
        <strain evidence="2 3">ATCC 53653</strain>
    </source>
</reference>
<evidence type="ECO:0000313" key="3">
    <source>
        <dbReference type="Proteomes" id="UP000003963"/>
    </source>
</evidence>
<evidence type="ECO:0000256" key="1">
    <source>
        <dbReference type="SAM" id="MobiDB-lite"/>
    </source>
</evidence>
<feature type="region of interest" description="Disordered" evidence="1">
    <location>
        <begin position="1"/>
        <end position="55"/>
    </location>
</feature>
<feature type="compositionally biased region" description="Basic and acidic residues" evidence="1">
    <location>
        <begin position="1"/>
        <end position="11"/>
    </location>
</feature>
<dbReference type="HOGENOM" id="CLU_1474383_0_0_11"/>
<proteinExistence type="predicted"/>
<accession>D9WWX5</accession>
<evidence type="ECO:0000313" key="2">
    <source>
        <dbReference type="EMBL" id="EFL29403.1"/>
    </source>
</evidence>
<organism evidence="2 3">
    <name type="scientific">Streptomyces himastatinicus ATCC 53653</name>
    <dbReference type="NCBI Taxonomy" id="457427"/>
    <lineage>
        <taxon>Bacteria</taxon>
        <taxon>Bacillati</taxon>
        <taxon>Actinomycetota</taxon>
        <taxon>Actinomycetes</taxon>
        <taxon>Kitasatosporales</taxon>
        <taxon>Streptomycetaceae</taxon>
        <taxon>Streptomyces</taxon>
        <taxon>Streptomyces violaceusniger group</taxon>
    </lineage>
</organism>
<dbReference type="AlphaFoldDB" id="D9WWX5"/>
<name>D9WWX5_9ACTN</name>